<feature type="compositionally biased region" description="Polar residues" evidence="1">
    <location>
        <begin position="670"/>
        <end position="681"/>
    </location>
</feature>
<feature type="region of interest" description="Disordered" evidence="1">
    <location>
        <begin position="613"/>
        <end position="714"/>
    </location>
</feature>
<comment type="caution">
    <text evidence="2">The sequence shown here is derived from an EMBL/GenBank/DDBJ whole genome shotgun (WGS) entry which is preliminary data.</text>
</comment>
<name>A0A8J2LMV8_9HEXA</name>
<feature type="region of interest" description="Disordered" evidence="1">
    <location>
        <begin position="1008"/>
        <end position="1028"/>
    </location>
</feature>
<feature type="compositionally biased region" description="Polar residues" evidence="1">
    <location>
        <begin position="400"/>
        <end position="426"/>
    </location>
</feature>
<dbReference type="EMBL" id="CAJVCH010538548">
    <property type="protein sequence ID" value="CAG7826084.1"/>
    <property type="molecule type" value="Genomic_DNA"/>
</dbReference>
<feature type="compositionally biased region" description="Low complexity" evidence="1">
    <location>
        <begin position="300"/>
        <end position="310"/>
    </location>
</feature>
<feature type="compositionally biased region" description="Polar residues" evidence="1">
    <location>
        <begin position="778"/>
        <end position="803"/>
    </location>
</feature>
<feature type="region of interest" description="Disordered" evidence="1">
    <location>
        <begin position="1051"/>
        <end position="1083"/>
    </location>
</feature>
<gene>
    <name evidence="2" type="ORF">AFUS01_LOCUS36155</name>
</gene>
<proteinExistence type="predicted"/>
<feature type="region of interest" description="Disordered" evidence="1">
    <location>
        <begin position="943"/>
        <end position="987"/>
    </location>
</feature>
<feature type="compositionally biased region" description="Basic and acidic residues" evidence="1">
    <location>
        <begin position="690"/>
        <end position="699"/>
    </location>
</feature>
<feature type="compositionally biased region" description="Low complexity" evidence="1">
    <location>
        <begin position="906"/>
        <end position="918"/>
    </location>
</feature>
<feature type="compositionally biased region" description="Polar residues" evidence="1">
    <location>
        <begin position="561"/>
        <end position="579"/>
    </location>
</feature>
<feature type="compositionally biased region" description="Polar residues" evidence="1">
    <location>
        <begin position="478"/>
        <end position="495"/>
    </location>
</feature>
<feature type="compositionally biased region" description="Basic and acidic residues" evidence="1">
    <location>
        <begin position="943"/>
        <end position="953"/>
    </location>
</feature>
<dbReference type="OrthoDB" id="751084at2759"/>
<keyword evidence="3" id="KW-1185">Reference proteome</keyword>
<dbReference type="AlphaFoldDB" id="A0A8J2LMV8"/>
<feature type="region of interest" description="Disordered" evidence="1">
    <location>
        <begin position="476"/>
        <end position="544"/>
    </location>
</feature>
<feature type="region of interest" description="Disordered" evidence="1">
    <location>
        <begin position="273"/>
        <end position="350"/>
    </location>
</feature>
<accession>A0A8J2LMV8</accession>
<feature type="region of interest" description="Disordered" evidence="1">
    <location>
        <begin position="560"/>
        <end position="597"/>
    </location>
</feature>
<evidence type="ECO:0000256" key="1">
    <source>
        <dbReference type="SAM" id="MobiDB-lite"/>
    </source>
</evidence>
<organism evidence="2 3">
    <name type="scientific">Allacma fusca</name>
    <dbReference type="NCBI Taxonomy" id="39272"/>
    <lineage>
        <taxon>Eukaryota</taxon>
        <taxon>Metazoa</taxon>
        <taxon>Ecdysozoa</taxon>
        <taxon>Arthropoda</taxon>
        <taxon>Hexapoda</taxon>
        <taxon>Collembola</taxon>
        <taxon>Symphypleona</taxon>
        <taxon>Sminthuridae</taxon>
        <taxon>Allacma</taxon>
    </lineage>
</organism>
<reference evidence="2" key="1">
    <citation type="submission" date="2021-06" db="EMBL/GenBank/DDBJ databases">
        <authorList>
            <person name="Hodson N. C."/>
            <person name="Mongue J. A."/>
            <person name="Jaron S. K."/>
        </authorList>
    </citation>
    <scope>NUCLEOTIDE SEQUENCE</scope>
</reference>
<evidence type="ECO:0000313" key="2">
    <source>
        <dbReference type="EMBL" id="CAG7826084.1"/>
    </source>
</evidence>
<evidence type="ECO:0000313" key="3">
    <source>
        <dbReference type="Proteomes" id="UP000708208"/>
    </source>
</evidence>
<protein>
    <submittedName>
        <fullName evidence="2">Uncharacterized protein</fullName>
    </submittedName>
</protein>
<feature type="region of interest" description="Disordered" evidence="1">
    <location>
        <begin position="375"/>
        <end position="438"/>
    </location>
</feature>
<sequence>MSLSTGPNPSGGMTREELLTKVPEWSLGCDNALLNMMKDFSESIAKSSWEITESCDSLLNDVDLLEFQVANVTNQFLMLSNTQFVENCVQEFQEYNLKEEKREETRATTKAEKEAALIEKMKEAIRIGVNVQRDREQTRLSAVEESLSASTDSRFSSSVNLAHLIGSSKFFSSRYCGLLSEGRLNRGTCINSRASSAASGSTNTEEYDKVPFPNYAVPVKSLYVDPELDDSQSTYTSSVQPALESVPAAISNITAYSEYPKVLPTNSDFRPKTVEQSSIIANQPPKPSTIFFPTPPRPPSSTSSSSNSFFEDNLTIPNDPDIFDGPKVNSRPRSITPPDIRPPPIMDLSDSDEEFFKPVQANDSFNSYFGNQQKQLISPNPYSEPPPQPDRPPQFATPQPIKTQTPIFQPQQDNQAVHTVGSNSPKMPQFTAPPPPPPILQDLSTAQSSTIQSVATTSASQQTIKPAVEKVLERTHNHSTTNVGPVNSLYASNRPSKSEESKSHSLIVTENRSKEVGREILNPKPESVNKLPPKRTSIFDSSDSDDDLFSSFSSKGVKKNSLFNSTPPKFSANSSSTKSVLPIERRPPPILDLSDDSDEDIFKSVDLPSNIKSKSFSDHMPQQPANEQLRDVSESSNLFSPATYTVPPEREPETNSRPAMSPVSVGESFANVSPEETTTIVSEPVFHPEQNSKHNHDSNHISNEAGFESQNNPSLDVDDTLAKQVPAFKTDSLFKSEVVTTNHDQKLQSNNNIMGSPPITQDVDDDEDIFISHMAASQEDSFNHSSSVVASHNDSVSNYSQPSGPVVPPKFKPQHQEKVKSIFDSSDSDDDLFSSKLKTKSTPTLREISPQPNPSNPHTNESRFPVLDKSEIRPPPILDMSDSSSDDDLFKPVSKPKSPAASVFNVPQPVGPSSVPPSIARVEPPMMQTPVKSVAENIINNDVKESSVHEAKTKVPSPILQPKPKKEKFIFDSSDSDDDLFSSAKSKPNSSLSVKALVSKMPTIITPKAVTGNKPAPAKANSLFSDSDDEGDGLFETGKNMSKINLIGNSLPDVTPEEDSETGRVILPLPPKSDSPVLRKKGGESISSIEKRFGAVTKSLENMFSAKNLKMPGSTSSASQDIWTESASFEEQVSTENLLHCITRDRPKILHPRRPPSLRKQIMSHDYFESYEEIFIPGLNRDIVLLLFHTTY</sequence>
<feature type="compositionally biased region" description="Polar residues" evidence="1">
    <location>
        <begin position="634"/>
        <end position="643"/>
    </location>
</feature>
<dbReference type="Proteomes" id="UP000708208">
    <property type="component" value="Unassembled WGS sequence"/>
</dbReference>
<feature type="region of interest" description="Disordered" evidence="1">
    <location>
        <begin position="778"/>
        <end position="928"/>
    </location>
</feature>
<feature type="compositionally biased region" description="Pro residues" evidence="1">
    <location>
        <begin position="382"/>
        <end position="392"/>
    </location>
</feature>